<evidence type="ECO:0000256" key="4">
    <source>
        <dbReference type="ARBA" id="ARBA00022556"/>
    </source>
</evidence>
<sequence length="331" mass="37303">MFKAPKFWYLKRDTYLSNSLYPFSLLFRLGTKLRIILSQKKNAELPIICIGNIVVGGAGKTPVSLKIGKMLRQAGYSPHFVSKGYSGIEKNNTLVQKWHSPKSVGDESILLSEVAPTWIGFDRNKSFNLAKEKGADCIIMDDGFQNPTIQKDFSIIVINEEQEFGNKRVMPSGPLRESITRGLSRTNLIIIIGTISQEIKTKIPSHIPIINASFAISNENKIFKGQKITAFAGIAYPEKFFNSLRKQGAKIVKEMIYPDHHIFDENDLLNLAEIANKTQSILVTTKKDYVRIPKSYRSLINTLEGEIAFEDEKLFLEILCNVVEDKINSSL</sequence>
<evidence type="ECO:0000256" key="9">
    <source>
        <dbReference type="ARBA" id="ARBA00023098"/>
    </source>
</evidence>
<dbReference type="EC" id="2.7.1.130" evidence="2"/>
<evidence type="ECO:0000256" key="5">
    <source>
        <dbReference type="ARBA" id="ARBA00022679"/>
    </source>
</evidence>
<dbReference type="SUPFAM" id="SSF52540">
    <property type="entry name" value="P-loop containing nucleoside triphosphate hydrolases"/>
    <property type="match status" value="1"/>
</dbReference>
<name>A0A382JML6_9ZZZZ</name>
<keyword evidence="7" id="KW-0418">Kinase</keyword>
<evidence type="ECO:0000313" key="10">
    <source>
        <dbReference type="EMBL" id="SVC12413.1"/>
    </source>
</evidence>
<dbReference type="NCBIfam" id="TIGR00682">
    <property type="entry name" value="lpxK"/>
    <property type="match status" value="1"/>
</dbReference>
<dbReference type="PANTHER" id="PTHR42724">
    <property type="entry name" value="TETRAACYLDISACCHARIDE 4'-KINASE"/>
    <property type="match status" value="1"/>
</dbReference>
<dbReference type="HAMAP" id="MF_00409">
    <property type="entry name" value="LpxK"/>
    <property type="match status" value="1"/>
</dbReference>
<evidence type="ECO:0000256" key="7">
    <source>
        <dbReference type="ARBA" id="ARBA00022777"/>
    </source>
</evidence>
<evidence type="ECO:0000256" key="1">
    <source>
        <dbReference type="ARBA" id="ARBA00004870"/>
    </source>
</evidence>
<dbReference type="GO" id="GO:0005886">
    <property type="term" value="C:plasma membrane"/>
    <property type="evidence" value="ECO:0007669"/>
    <property type="project" value="TreeGrafter"/>
</dbReference>
<dbReference type="InterPro" id="IPR003758">
    <property type="entry name" value="LpxK"/>
</dbReference>
<keyword evidence="5" id="KW-0808">Transferase</keyword>
<dbReference type="InterPro" id="IPR027417">
    <property type="entry name" value="P-loop_NTPase"/>
</dbReference>
<dbReference type="GO" id="GO:0009245">
    <property type="term" value="P:lipid A biosynthetic process"/>
    <property type="evidence" value="ECO:0007669"/>
    <property type="project" value="UniProtKB-KW"/>
</dbReference>
<keyword evidence="8" id="KW-0067">ATP-binding</keyword>
<dbReference type="Pfam" id="PF02606">
    <property type="entry name" value="LpxK"/>
    <property type="match status" value="1"/>
</dbReference>
<evidence type="ECO:0000256" key="6">
    <source>
        <dbReference type="ARBA" id="ARBA00022741"/>
    </source>
</evidence>
<keyword evidence="3" id="KW-0444">Lipid biosynthesis</keyword>
<dbReference type="UniPathway" id="UPA00359">
    <property type="reaction ID" value="UER00482"/>
</dbReference>
<protein>
    <recommendedName>
        <fullName evidence="2">tetraacyldisaccharide 4'-kinase</fullName>
        <ecNumber evidence="2">2.7.1.130</ecNumber>
    </recommendedName>
</protein>
<dbReference type="EMBL" id="UINC01074828">
    <property type="protein sequence ID" value="SVC12413.1"/>
    <property type="molecule type" value="Genomic_DNA"/>
</dbReference>
<evidence type="ECO:0000256" key="2">
    <source>
        <dbReference type="ARBA" id="ARBA00012071"/>
    </source>
</evidence>
<dbReference type="GO" id="GO:0009029">
    <property type="term" value="F:lipid-A 4'-kinase activity"/>
    <property type="evidence" value="ECO:0007669"/>
    <property type="project" value="UniProtKB-EC"/>
</dbReference>
<evidence type="ECO:0000256" key="3">
    <source>
        <dbReference type="ARBA" id="ARBA00022516"/>
    </source>
</evidence>
<keyword evidence="6" id="KW-0547">Nucleotide-binding</keyword>
<keyword evidence="4" id="KW-0441">Lipid A biosynthesis</keyword>
<keyword evidence="9" id="KW-0443">Lipid metabolism</keyword>
<dbReference type="AlphaFoldDB" id="A0A382JML6"/>
<comment type="pathway">
    <text evidence="1">Glycolipid biosynthesis; lipid IV(A) biosynthesis; lipid IV(A) from (3R)-3-hydroxytetradecanoyl-[acyl-carrier-protein] and UDP-N-acetyl-alpha-D-glucosamine: step 6/6.</text>
</comment>
<accession>A0A382JML6</accession>
<proteinExistence type="inferred from homology"/>
<gene>
    <name evidence="10" type="ORF">METZ01_LOCUS265267</name>
</gene>
<dbReference type="GO" id="GO:0005524">
    <property type="term" value="F:ATP binding"/>
    <property type="evidence" value="ECO:0007669"/>
    <property type="project" value="UniProtKB-KW"/>
</dbReference>
<evidence type="ECO:0000256" key="8">
    <source>
        <dbReference type="ARBA" id="ARBA00022840"/>
    </source>
</evidence>
<dbReference type="PANTHER" id="PTHR42724:SF1">
    <property type="entry name" value="TETRAACYLDISACCHARIDE 4'-KINASE, MITOCHONDRIAL-RELATED"/>
    <property type="match status" value="1"/>
</dbReference>
<reference evidence="10" key="1">
    <citation type="submission" date="2018-05" db="EMBL/GenBank/DDBJ databases">
        <authorList>
            <person name="Lanie J.A."/>
            <person name="Ng W.-L."/>
            <person name="Kazmierczak K.M."/>
            <person name="Andrzejewski T.M."/>
            <person name="Davidsen T.M."/>
            <person name="Wayne K.J."/>
            <person name="Tettelin H."/>
            <person name="Glass J.I."/>
            <person name="Rusch D."/>
            <person name="Podicherti R."/>
            <person name="Tsui H.-C.T."/>
            <person name="Winkler M.E."/>
        </authorList>
    </citation>
    <scope>NUCLEOTIDE SEQUENCE</scope>
</reference>
<dbReference type="GO" id="GO:0009244">
    <property type="term" value="P:lipopolysaccharide core region biosynthetic process"/>
    <property type="evidence" value="ECO:0007669"/>
    <property type="project" value="TreeGrafter"/>
</dbReference>
<organism evidence="10">
    <name type="scientific">marine metagenome</name>
    <dbReference type="NCBI Taxonomy" id="408172"/>
    <lineage>
        <taxon>unclassified sequences</taxon>
        <taxon>metagenomes</taxon>
        <taxon>ecological metagenomes</taxon>
    </lineage>
</organism>